<dbReference type="InterPro" id="IPR035398">
    <property type="entry name" value="Bac_rhamnosid_C"/>
</dbReference>
<dbReference type="Gene3D" id="2.60.420.10">
    <property type="entry name" value="Maltose phosphorylase, domain 3"/>
    <property type="match status" value="1"/>
</dbReference>
<name>A0A9P7HYV1_9HYPO</name>
<dbReference type="AlphaFoldDB" id="A0A9P7HYV1"/>
<sequence length="140" mass="15531">MLPDGRINPGQMTSFNHYALGAVGDISPHESGWRVIRVRPIPGGNITTTKVSFNGPYGLVAFEWKLEDQRFTMSLTIPPNCSALMTLSSEVRRDFRCEDEATRILCSGRHSLECHFDAGEWPPKPMVAANQPMPVDSIAE</sequence>
<protein>
    <recommendedName>
        <fullName evidence="1">Alpha-L-rhamnosidase C-terminal domain-containing protein</fullName>
    </recommendedName>
</protein>
<dbReference type="OrthoDB" id="10036721at2759"/>
<gene>
    <name evidence="2" type="ORF">H9Q72_003928</name>
</gene>
<dbReference type="Pfam" id="PF17390">
    <property type="entry name" value="Bac_rhamnosid_C"/>
    <property type="match status" value="1"/>
</dbReference>
<reference evidence="2" key="1">
    <citation type="journal article" date="2020" name="bioRxiv">
        <title>Historical genomics reveals the evolutionary mechanisms behind multiple outbreaks of the host-specific coffee wilt pathogen Fusarium xylarioides.</title>
        <authorList>
            <person name="Peck D."/>
            <person name="Nowell R.W."/>
            <person name="Flood J."/>
            <person name="Ryan M.J."/>
            <person name="Barraclough T.G."/>
        </authorList>
    </citation>
    <scope>NUCLEOTIDE SEQUENCE</scope>
    <source>
        <strain evidence="2">IMI 127659i</strain>
    </source>
</reference>
<reference evidence="2" key="2">
    <citation type="submission" date="2020-10" db="EMBL/GenBank/DDBJ databases">
        <authorList>
            <person name="Peck L.D."/>
            <person name="Nowell R.W."/>
            <person name="Flood J."/>
            <person name="Ryan M.J."/>
            <person name="Barraclough T.G."/>
        </authorList>
    </citation>
    <scope>NUCLEOTIDE SEQUENCE</scope>
    <source>
        <strain evidence="2">IMI 127659i</strain>
    </source>
</reference>
<evidence type="ECO:0000259" key="1">
    <source>
        <dbReference type="Pfam" id="PF17390"/>
    </source>
</evidence>
<dbReference type="EMBL" id="JADFTT010000097">
    <property type="protein sequence ID" value="KAG5768616.1"/>
    <property type="molecule type" value="Genomic_DNA"/>
</dbReference>
<keyword evidence="3" id="KW-1185">Reference proteome</keyword>
<dbReference type="InterPro" id="IPR016007">
    <property type="entry name" value="Alpha_rhamnosid"/>
</dbReference>
<dbReference type="PANTHER" id="PTHR33307">
    <property type="entry name" value="ALPHA-RHAMNOSIDASE (EUROFUNG)"/>
    <property type="match status" value="1"/>
</dbReference>
<feature type="domain" description="Alpha-L-rhamnosidase C-terminal" evidence="1">
    <location>
        <begin position="26"/>
        <end position="92"/>
    </location>
</feature>
<proteinExistence type="predicted"/>
<dbReference type="PANTHER" id="PTHR33307:SF6">
    <property type="entry name" value="ALPHA-RHAMNOSIDASE (EUROFUNG)-RELATED"/>
    <property type="match status" value="1"/>
</dbReference>
<comment type="caution">
    <text evidence="2">The sequence shown here is derived from an EMBL/GenBank/DDBJ whole genome shotgun (WGS) entry which is preliminary data.</text>
</comment>
<evidence type="ECO:0000313" key="3">
    <source>
        <dbReference type="Proteomes" id="UP000750502"/>
    </source>
</evidence>
<organism evidence="2 3">
    <name type="scientific">Fusarium xylarioides</name>
    <dbReference type="NCBI Taxonomy" id="221167"/>
    <lineage>
        <taxon>Eukaryota</taxon>
        <taxon>Fungi</taxon>
        <taxon>Dikarya</taxon>
        <taxon>Ascomycota</taxon>
        <taxon>Pezizomycotina</taxon>
        <taxon>Sordariomycetes</taxon>
        <taxon>Hypocreomycetidae</taxon>
        <taxon>Hypocreales</taxon>
        <taxon>Nectriaceae</taxon>
        <taxon>Fusarium</taxon>
        <taxon>Fusarium fujikuroi species complex</taxon>
    </lineage>
</organism>
<dbReference type="Proteomes" id="UP000750502">
    <property type="component" value="Unassembled WGS sequence"/>
</dbReference>
<accession>A0A9P7HYV1</accession>
<evidence type="ECO:0000313" key="2">
    <source>
        <dbReference type="EMBL" id="KAG5768616.1"/>
    </source>
</evidence>